<dbReference type="PROSITE" id="PS00879">
    <property type="entry name" value="ODR_DC_2_2"/>
    <property type="match status" value="1"/>
</dbReference>
<dbReference type="STRING" id="299467.A0A443S4F3"/>
<proteinExistence type="inferred from homology"/>
<evidence type="ECO:0000256" key="1">
    <source>
        <dbReference type="ARBA" id="ARBA00001933"/>
    </source>
</evidence>
<evidence type="ECO:0000256" key="2">
    <source>
        <dbReference type="ARBA" id="ARBA00008872"/>
    </source>
</evidence>
<evidence type="ECO:0000313" key="7">
    <source>
        <dbReference type="Proteomes" id="UP000288716"/>
    </source>
</evidence>
<keyword evidence="7" id="KW-1185">Reference proteome</keyword>
<comment type="caution">
    <text evidence="6">The sequence shown here is derived from an EMBL/GenBank/DDBJ whole genome shotgun (WGS) entry which is preliminary data.</text>
</comment>
<evidence type="ECO:0000259" key="5">
    <source>
        <dbReference type="Pfam" id="PF02784"/>
    </source>
</evidence>
<dbReference type="GO" id="GO:0033387">
    <property type="term" value="P:putrescine biosynthetic process from arginine, via ornithine"/>
    <property type="evidence" value="ECO:0007669"/>
    <property type="project" value="TreeGrafter"/>
</dbReference>
<dbReference type="InterPro" id="IPR002433">
    <property type="entry name" value="Orn_de-COase"/>
</dbReference>
<protein>
    <submittedName>
        <fullName evidence="6">Ornithine decarboxylase-like protein</fullName>
    </submittedName>
</protein>
<reference evidence="6 7" key="1">
    <citation type="journal article" date="2018" name="Gigascience">
        <title>Genomes of trombidid mites reveal novel predicted allergens and laterally-transferred genes associated with secondary metabolism.</title>
        <authorList>
            <person name="Dong X."/>
            <person name="Chaisiri K."/>
            <person name="Xia D."/>
            <person name="Armstrong S.D."/>
            <person name="Fang Y."/>
            <person name="Donnelly M.J."/>
            <person name="Kadowaki T."/>
            <person name="McGarry J.W."/>
            <person name="Darby A.C."/>
            <person name="Makepeace B.L."/>
        </authorList>
    </citation>
    <scope>NUCLEOTIDE SEQUENCE [LARGE SCALE GENOMIC DNA]</scope>
    <source>
        <strain evidence="6">UoL-UT</strain>
    </source>
</reference>
<dbReference type="InterPro" id="IPR022644">
    <property type="entry name" value="De-COase2_N"/>
</dbReference>
<dbReference type="InterPro" id="IPR029066">
    <property type="entry name" value="PLP-binding_barrel"/>
</dbReference>
<keyword evidence="3" id="KW-0663">Pyridoxal phosphate</keyword>
<gene>
    <name evidence="6" type="ORF">B4U80_02302</name>
</gene>
<dbReference type="OrthoDB" id="5034579at2759"/>
<dbReference type="InterPro" id="IPR022657">
    <property type="entry name" value="De-COase2_CS"/>
</dbReference>
<feature type="non-terminal residue" evidence="6">
    <location>
        <position position="1"/>
    </location>
</feature>
<evidence type="ECO:0000313" key="6">
    <source>
        <dbReference type="EMBL" id="RWS22383.1"/>
    </source>
</evidence>
<organism evidence="6 7">
    <name type="scientific">Leptotrombidium deliense</name>
    <dbReference type="NCBI Taxonomy" id="299467"/>
    <lineage>
        <taxon>Eukaryota</taxon>
        <taxon>Metazoa</taxon>
        <taxon>Ecdysozoa</taxon>
        <taxon>Arthropoda</taxon>
        <taxon>Chelicerata</taxon>
        <taxon>Arachnida</taxon>
        <taxon>Acari</taxon>
        <taxon>Acariformes</taxon>
        <taxon>Trombidiformes</taxon>
        <taxon>Prostigmata</taxon>
        <taxon>Anystina</taxon>
        <taxon>Parasitengona</taxon>
        <taxon>Trombiculoidea</taxon>
        <taxon>Trombiculidae</taxon>
        <taxon>Leptotrombidium</taxon>
    </lineage>
</organism>
<dbReference type="PANTHER" id="PTHR11482">
    <property type="entry name" value="ARGININE/DIAMINOPIMELATE/ORNITHINE DECARBOXYLASE"/>
    <property type="match status" value="1"/>
</dbReference>
<dbReference type="Gene3D" id="3.20.20.10">
    <property type="entry name" value="Alanine racemase"/>
    <property type="match status" value="1"/>
</dbReference>
<dbReference type="EMBL" id="NCKV01008952">
    <property type="protein sequence ID" value="RWS22383.1"/>
    <property type="molecule type" value="Genomic_DNA"/>
</dbReference>
<dbReference type="Proteomes" id="UP000288716">
    <property type="component" value="Unassembled WGS sequence"/>
</dbReference>
<dbReference type="VEuPathDB" id="VectorBase:LDEU009656"/>
<dbReference type="GO" id="GO:0005737">
    <property type="term" value="C:cytoplasm"/>
    <property type="evidence" value="ECO:0007669"/>
    <property type="project" value="TreeGrafter"/>
</dbReference>
<evidence type="ECO:0000256" key="4">
    <source>
        <dbReference type="ARBA" id="ARBA00023239"/>
    </source>
</evidence>
<evidence type="ECO:0000256" key="3">
    <source>
        <dbReference type="ARBA" id="ARBA00022898"/>
    </source>
</evidence>
<feature type="domain" description="Orn/DAP/Arg decarboxylase 2 N-terminal" evidence="5">
    <location>
        <begin position="2"/>
        <end position="102"/>
    </location>
</feature>
<accession>A0A443S4F3</accession>
<comment type="cofactor">
    <cofactor evidence="1">
        <name>pyridoxal 5'-phosphate</name>
        <dbReference type="ChEBI" id="CHEBI:597326"/>
    </cofactor>
</comment>
<dbReference type="InterPro" id="IPR000183">
    <property type="entry name" value="Orn/DAP/Arg_de-COase"/>
</dbReference>
<keyword evidence="4" id="KW-0456">Lyase</keyword>
<dbReference type="SUPFAM" id="SSF51419">
    <property type="entry name" value="PLP-binding barrel"/>
    <property type="match status" value="1"/>
</dbReference>
<dbReference type="AlphaFoldDB" id="A0A443S4F3"/>
<dbReference type="SUPFAM" id="SSF50621">
    <property type="entry name" value="Alanine racemase C-terminal domain-like"/>
    <property type="match status" value="1"/>
</dbReference>
<dbReference type="InterPro" id="IPR009006">
    <property type="entry name" value="Ala_racemase/Decarboxylase_C"/>
</dbReference>
<dbReference type="Pfam" id="PF02784">
    <property type="entry name" value="Orn_Arg_deC_N"/>
    <property type="match status" value="1"/>
</dbReference>
<sequence length="266" mass="30014">QVAKHLGLDVVGVSFHVGSGCDSCEPYVDAIEEAAHVFEIAKDYGFEMRLLDIGGGFPGTSDPKDALLFDEIARIVNYSINNYFPPEMNVEIIAEPGRYYVASAFTLTAMVIAKRKEIINEQTVMMYYINDGLYGSFSNTTFGEDEVVPIPQIKENPYRKRIMYHSVIWGPTCDALDCIRTKVMLPEMNVGEWMTFEDMGAYTMALCTKFNGIEMPILKCHASEKAIEFLRNLDAWPRIVKYLGLKNSLCVDSIIDSIWGFIHVQN</sequence>
<comment type="similarity">
    <text evidence="2">Belongs to the Orn/Lys/Arg decarboxylase class-II family.</text>
</comment>
<dbReference type="GO" id="GO:0004586">
    <property type="term" value="F:ornithine decarboxylase activity"/>
    <property type="evidence" value="ECO:0007669"/>
    <property type="project" value="TreeGrafter"/>
</dbReference>
<dbReference type="PRINTS" id="PR01182">
    <property type="entry name" value="ORNDCRBXLASE"/>
</dbReference>
<dbReference type="PANTHER" id="PTHR11482:SF6">
    <property type="entry name" value="ORNITHINE DECARBOXYLASE 1-RELATED"/>
    <property type="match status" value="1"/>
</dbReference>
<name>A0A443S4F3_9ACAR</name>
<dbReference type="Gene3D" id="2.40.37.10">
    <property type="entry name" value="Lyase, Ornithine Decarboxylase, Chain A, domain 1"/>
    <property type="match status" value="1"/>
</dbReference>
<dbReference type="PRINTS" id="PR01179">
    <property type="entry name" value="ODADCRBXLASE"/>
</dbReference>